<proteinExistence type="predicted"/>
<protein>
    <submittedName>
        <fullName evidence="1">Uncharacterized protein</fullName>
    </submittedName>
</protein>
<evidence type="ECO:0000313" key="2">
    <source>
        <dbReference type="Proteomes" id="UP000191946"/>
    </source>
</evidence>
<sequence length="70" mass="7963">MIFSQKLKTSINQKVKNKKKTFAIEGMANVLQAFEQISMTPSKITCEPHHQQKCPSEIAGAFLYNFARTM</sequence>
<dbReference type="EMBL" id="LHQV01000010">
    <property type="protein sequence ID" value="OQK01526.1"/>
    <property type="molecule type" value="Genomic_DNA"/>
</dbReference>
<reference evidence="1 2" key="1">
    <citation type="submission" date="2015-08" db="EMBL/GenBank/DDBJ databases">
        <title>Draft Genome Sequences of Vibrio parahaemolyticus Strains.</title>
        <authorList>
            <person name="Gonzalez-Escalona N."/>
            <person name="DePaola A."/>
        </authorList>
    </citation>
    <scope>NUCLEOTIDE SEQUENCE [LARGE SCALE GENOMIC DNA]</scope>
    <source>
        <strain evidence="1 2">CFSAN001621</strain>
    </source>
</reference>
<accession>A0AAX0MEH6</accession>
<dbReference type="AlphaFoldDB" id="A0AAX0MEH6"/>
<comment type="caution">
    <text evidence="1">The sequence shown here is derived from an EMBL/GenBank/DDBJ whole genome shotgun (WGS) entry which is preliminary data.</text>
</comment>
<organism evidence="1 2">
    <name type="scientific">Vibrio parahaemolyticus</name>
    <dbReference type="NCBI Taxonomy" id="670"/>
    <lineage>
        <taxon>Bacteria</taxon>
        <taxon>Pseudomonadati</taxon>
        <taxon>Pseudomonadota</taxon>
        <taxon>Gammaproteobacteria</taxon>
        <taxon>Vibrionales</taxon>
        <taxon>Vibrionaceae</taxon>
        <taxon>Vibrio</taxon>
    </lineage>
</organism>
<keyword evidence="2" id="KW-1185">Reference proteome</keyword>
<dbReference type="RefSeq" id="WP_005496684.1">
    <property type="nucleotide sequence ID" value="NZ_JANFKG010000004.1"/>
</dbReference>
<evidence type="ECO:0000313" key="1">
    <source>
        <dbReference type="EMBL" id="OQK01526.1"/>
    </source>
</evidence>
<gene>
    <name evidence="1" type="ORF">AKG60_06350</name>
</gene>
<name>A0AAX0MEH6_VIBPH</name>
<dbReference type="Proteomes" id="UP000191946">
    <property type="component" value="Unassembled WGS sequence"/>
</dbReference>